<evidence type="ECO:0000256" key="1">
    <source>
        <dbReference type="ARBA" id="ARBA00001917"/>
    </source>
</evidence>
<keyword evidence="2" id="KW-0285">Flavoprotein</keyword>
<evidence type="ECO:0000259" key="6">
    <source>
        <dbReference type="SMART" id="SM00903"/>
    </source>
</evidence>
<evidence type="ECO:0000256" key="4">
    <source>
        <dbReference type="ARBA" id="ARBA00038054"/>
    </source>
</evidence>
<feature type="domain" description="Flavin reductase like" evidence="6">
    <location>
        <begin position="22"/>
        <end position="174"/>
    </location>
</feature>
<dbReference type="GO" id="GO:0010181">
    <property type="term" value="F:FMN binding"/>
    <property type="evidence" value="ECO:0007669"/>
    <property type="project" value="InterPro"/>
</dbReference>
<dbReference type="InterPro" id="IPR002563">
    <property type="entry name" value="Flavin_Rdtase-like_dom"/>
</dbReference>
<proteinExistence type="inferred from homology"/>
<sequence length="222" mass="24545">MTHTHFDFAALTERERYKLLIGTVIPRPIALVTTVDGEGRRNAGPFSFFNVLTHDPAIVAIGVENQADLSFKDTARNIDRTREFTVHIVDDALVRQMEICAIKFGPEVDELAEAGLDTAPGAMVASPRILAAPAALECRLHSVLRVSPAREIILGEVVGLFVRSDALDPTNLHIDQQVMDAVGRMGGHTYARTRDQFDIRTHSKEDWARHPRDPAADMPTDD</sequence>
<name>A0A3A1WHJ8_9HYPH</name>
<dbReference type="RefSeq" id="WP_119541331.1">
    <property type="nucleotide sequence ID" value="NZ_QYRN01000010.1"/>
</dbReference>
<evidence type="ECO:0000313" key="7">
    <source>
        <dbReference type="EMBL" id="RIX98496.1"/>
    </source>
</evidence>
<dbReference type="Gene3D" id="2.30.110.10">
    <property type="entry name" value="Electron Transport, Fmn-binding Protein, Chain A"/>
    <property type="match status" value="1"/>
</dbReference>
<keyword evidence="3" id="KW-0288">FMN</keyword>
<feature type="compositionally biased region" description="Basic and acidic residues" evidence="5">
    <location>
        <begin position="201"/>
        <end position="215"/>
    </location>
</feature>
<dbReference type="Pfam" id="PF01613">
    <property type="entry name" value="Flavin_Reduct"/>
    <property type="match status" value="1"/>
</dbReference>
<comment type="cofactor">
    <cofactor evidence="1">
        <name>FMN</name>
        <dbReference type="ChEBI" id="CHEBI:58210"/>
    </cofactor>
</comment>
<reference evidence="8" key="1">
    <citation type="submission" date="2018-09" db="EMBL/GenBank/DDBJ databases">
        <authorList>
            <person name="Tuo L."/>
        </authorList>
    </citation>
    <scope>NUCLEOTIDE SEQUENCE [LARGE SCALE GENOMIC DNA]</scope>
    <source>
        <strain evidence="8">M2BS4Y-1</strain>
    </source>
</reference>
<evidence type="ECO:0000256" key="5">
    <source>
        <dbReference type="SAM" id="MobiDB-lite"/>
    </source>
</evidence>
<dbReference type="AlphaFoldDB" id="A0A3A1WHJ8"/>
<dbReference type="OrthoDB" id="9783347at2"/>
<dbReference type="PANTHER" id="PTHR33798">
    <property type="entry name" value="FLAVOPROTEIN OXYGENASE"/>
    <property type="match status" value="1"/>
</dbReference>
<organism evidence="7 8">
    <name type="scientific">Aureimonas flava</name>
    <dbReference type="NCBI Taxonomy" id="2320271"/>
    <lineage>
        <taxon>Bacteria</taxon>
        <taxon>Pseudomonadati</taxon>
        <taxon>Pseudomonadota</taxon>
        <taxon>Alphaproteobacteria</taxon>
        <taxon>Hyphomicrobiales</taxon>
        <taxon>Aurantimonadaceae</taxon>
        <taxon>Aureimonas</taxon>
    </lineage>
</organism>
<evidence type="ECO:0000256" key="3">
    <source>
        <dbReference type="ARBA" id="ARBA00022643"/>
    </source>
</evidence>
<dbReference type="InterPro" id="IPR012349">
    <property type="entry name" value="Split_barrel_FMN-bd"/>
</dbReference>
<dbReference type="PANTHER" id="PTHR33798:SF5">
    <property type="entry name" value="FLAVIN REDUCTASE LIKE DOMAIN-CONTAINING PROTEIN"/>
    <property type="match status" value="1"/>
</dbReference>
<dbReference type="EMBL" id="QYRN01000010">
    <property type="protein sequence ID" value="RIX98496.1"/>
    <property type="molecule type" value="Genomic_DNA"/>
</dbReference>
<gene>
    <name evidence="7" type="ORF">D3218_17340</name>
</gene>
<dbReference type="GO" id="GO:0016646">
    <property type="term" value="F:oxidoreductase activity, acting on the CH-NH group of donors, NAD or NADP as acceptor"/>
    <property type="evidence" value="ECO:0007669"/>
    <property type="project" value="UniProtKB-ARBA"/>
</dbReference>
<evidence type="ECO:0000313" key="8">
    <source>
        <dbReference type="Proteomes" id="UP000265750"/>
    </source>
</evidence>
<dbReference type="SMART" id="SM00903">
    <property type="entry name" value="Flavin_Reduct"/>
    <property type="match status" value="1"/>
</dbReference>
<dbReference type="SUPFAM" id="SSF50475">
    <property type="entry name" value="FMN-binding split barrel"/>
    <property type="match status" value="1"/>
</dbReference>
<dbReference type="Proteomes" id="UP000265750">
    <property type="component" value="Unassembled WGS sequence"/>
</dbReference>
<keyword evidence="8" id="KW-1185">Reference proteome</keyword>
<comment type="similarity">
    <text evidence="4">Belongs to the flavoredoxin family.</text>
</comment>
<comment type="caution">
    <text evidence="7">The sequence shown here is derived from an EMBL/GenBank/DDBJ whole genome shotgun (WGS) entry which is preliminary data.</text>
</comment>
<evidence type="ECO:0000256" key="2">
    <source>
        <dbReference type="ARBA" id="ARBA00022630"/>
    </source>
</evidence>
<feature type="region of interest" description="Disordered" evidence="5">
    <location>
        <begin position="201"/>
        <end position="222"/>
    </location>
</feature>
<accession>A0A3A1WHJ8</accession>
<protein>
    <submittedName>
        <fullName evidence="7">Flavin reductase family protein</fullName>
    </submittedName>
</protein>